<dbReference type="RefSeq" id="WP_236404413.1">
    <property type="nucleotide sequence ID" value="NZ_JAKJHZ010000010.1"/>
</dbReference>
<keyword evidence="4" id="KW-1185">Reference proteome</keyword>
<evidence type="ECO:0008006" key="5">
    <source>
        <dbReference type="Google" id="ProtNLM"/>
    </source>
</evidence>
<sequence>MGGRSGRWLVGALALALVGLLVAIGLVVTGRGSTDEDLTEAQRDVARAARTEALAFLTVDHTNMEPLIEAVLSGATGDFKQQYESQRDELASEAVRTKATSTAEVVSLGVGELDDDSAVVLLAANSTVANKKTGNEGQVRFFRLRLDLVREGDRWLTSDVRFVR</sequence>
<dbReference type="PANTHER" id="PTHR37042">
    <property type="entry name" value="OUTER MEMBRANE PROTEIN RV1973"/>
    <property type="match status" value="1"/>
</dbReference>
<name>A0ABS9HH18_9ACTN</name>
<reference evidence="3 4" key="1">
    <citation type="submission" date="2022-01" db="EMBL/GenBank/DDBJ databases">
        <title>Nocardioides sp. nov., an actinomycete isolated from mining soil.</title>
        <authorList>
            <person name="Liu L."/>
        </authorList>
    </citation>
    <scope>NUCLEOTIDE SEQUENCE [LARGE SCALE GENOMIC DNA]</scope>
    <source>
        <strain evidence="3 4">KLBMP 9356</strain>
    </source>
</reference>
<keyword evidence="2" id="KW-0472">Membrane</keyword>
<comment type="caution">
    <text evidence="3">The sequence shown here is derived from an EMBL/GenBank/DDBJ whole genome shotgun (WGS) entry which is preliminary data.</text>
</comment>
<evidence type="ECO:0000256" key="2">
    <source>
        <dbReference type="ARBA" id="ARBA00023136"/>
    </source>
</evidence>
<evidence type="ECO:0000313" key="4">
    <source>
        <dbReference type="Proteomes" id="UP001201161"/>
    </source>
</evidence>
<dbReference type="Proteomes" id="UP001201161">
    <property type="component" value="Unassembled WGS sequence"/>
</dbReference>
<evidence type="ECO:0000313" key="3">
    <source>
        <dbReference type="EMBL" id="MCF6379398.1"/>
    </source>
</evidence>
<dbReference type="PANTHER" id="PTHR37042:SF4">
    <property type="entry name" value="OUTER MEMBRANE PROTEIN RV1973"/>
    <property type="match status" value="1"/>
</dbReference>
<protein>
    <recommendedName>
        <fullName evidence="5">Mce-associated membrane protein</fullName>
    </recommendedName>
</protein>
<proteinExistence type="predicted"/>
<dbReference type="EMBL" id="JAKJHZ010000010">
    <property type="protein sequence ID" value="MCF6379398.1"/>
    <property type="molecule type" value="Genomic_DNA"/>
</dbReference>
<evidence type="ECO:0000256" key="1">
    <source>
        <dbReference type="ARBA" id="ARBA00004370"/>
    </source>
</evidence>
<comment type="subcellular location">
    <subcellularLocation>
        <location evidence="1">Membrane</location>
    </subcellularLocation>
</comment>
<accession>A0ABS9HH18</accession>
<gene>
    <name evidence="3" type="ORF">L2K70_17440</name>
</gene>
<organism evidence="3 4">
    <name type="scientific">Nocardioides potassii</name>
    <dbReference type="NCBI Taxonomy" id="2911371"/>
    <lineage>
        <taxon>Bacteria</taxon>
        <taxon>Bacillati</taxon>
        <taxon>Actinomycetota</taxon>
        <taxon>Actinomycetes</taxon>
        <taxon>Propionibacteriales</taxon>
        <taxon>Nocardioidaceae</taxon>
        <taxon>Nocardioides</taxon>
    </lineage>
</organism>